<dbReference type="GO" id="GO:0043291">
    <property type="term" value="C:RAVE complex"/>
    <property type="evidence" value="ECO:0007669"/>
    <property type="project" value="TreeGrafter"/>
</dbReference>
<sequence length="1102" mass="122388">MSDCWSATLGSPEGNSLLHTSSDSIIIRNAHNLTLVRALAFWEAFPGALHSKDSVTHLSVDPGMKLVVASMGSRLATWALSGVRHDTWRVHSSLVLPEDQRISAIDCKSGLLAVGTQSSLSIYTLILENDLPTWSFKWKQPIAKLSRVRFAPSLMYIASTSSDDNIVRVYLTTSGKKTQSIPHPRLVTDVNWRMSQASSRDDSVLYTVTSDATLRVFVPVLDAPQYLQLHASLDIFSSLPFSVASKTSSSNIFWLNREVMSKALKASLELPSSNLDNGRRKRVQEILDEGWDLFFRVLSDGSLVLQAVANIDRRPPTLLKHFTMLHSPSGTLTSSPRHLYVLPNPSAPTTLTLVTSPPITTYVLDPLLFFDGQADGLRQIACGEELPNTEELKLGVDQRTVIRFERTPDGEGVGAIRLEGAGETWSVNPCGRTIKSQGRWKLDDIGSSIDHLVVLDRGRHFVTYSSVTQCLVLHTTPPVSVELPNLISVFSLPPDSSTSQSSNSGTLVAITAEHEVVLIDVGLPPSSNSTVSPSLHIISRSFLPLDTPPSRILPVDPMAWTGPYLSGKKGMDHDVLLSVTAEGELAFWVPNDASEGQGWKCTRKVRTGRTGLRKARCSSAKKSALVVSGAEGDELTIWDSKESEFASGMEYRRIFSPADHINDLDWTATPDNQSILAVGFAHRVEILSEHRMTYFDDVPSWDLCWKIDLENVIPHPISDSIWLTRGSLLVGAGHLLSLYGQPKTTQDDLDAPESLFEHVARHNGPLSDYHPQMVLQCLLWEKVELVKAIIVNLAHNVARTRNVHEWESVPLAEFIKKDVVKSHVATKPGYSLLFSTPQLEETDDDDFSPSLVKQLLESLEEEPIPHLTPNEQQTLLVLIQTVAEIEEQRRALDANGLRYLITMRVFYILNRRLSSPSSPASNGQLSSRTSKRERLRFRDMIWAFHSESQDLLLTASIASCDGGKMLWSDAKALGVFIWLRSHETVKTHMENIARHQFLAGDNRDPTQCSLFYFALGKAKLVHGLWRQASWHKEQGLMLKFLNNDFTQPRWKTAALKNAFALLSKRRFEYAAAFFLLGGSLKDAVSVCLKNLQTSSSRLPSLG</sequence>
<dbReference type="AlphaFoldDB" id="A0AAW0GMV7"/>
<dbReference type="EMBL" id="JASBNA010000002">
    <property type="protein sequence ID" value="KAK7694776.1"/>
    <property type="molecule type" value="Genomic_DNA"/>
</dbReference>
<dbReference type="Gene3D" id="2.130.10.10">
    <property type="entry name" value="YVTN repeat-like/Quinoprotein amine dehydrogenase"/>
    <property type="match status" value="1"/>
</dbReference>
<proteinExistence type="predicted"/>
<dbReference type="PANTHER" id="PTHR13950">
    <property type="entry name" value="RABCONNECTIN-RELATED"/>
    <property type="match status" value="1"/>
</dbReference>
<evidence type="ECO:0000313" key="2">
    <source>
        <dbReference type="EMBL" id="KAK7694776.1"/>
    </source>
</evidence>
<evidence type="ECO:0000313" key="3">
    <source>
        <dbReference type="Proteomes" id="UP001385951"/>
    </source>
</evidence>
<reference evidence="2 3" key="1">
    <citation type="submission" date="2022-09" db="EMBL/GenBank/DDBJ databases">
        <authorList>
            <person name="Palmer J.M."/>
        </authorList>
    </citation>
    <scope>NUCLEOTIDE SEQUENCE [LARGE SCALE GENOMIC DNA]</scope>
    <source>
        <strain evidence="2 3">DSM 7382</strain>
    </source>
</reference>
<keyword evidence="3" id="KW-1185">Reference proteome</keyword>
<feature type="domain" description="RAVE complex protein Rav1 C-terminal" evidence="1">
    <location>
        <begin position="595"/>
        <end position="1092"/>
    </location>
</feature>
<dbReference type="SUPFAM" id="SSF50978">
    <property type="entry name" value="WD40 repeat-like"/>
    <property type="match status" value="1"/>
</dbReference>
<name>A0AAW0GMV7_9APHY</name>
<dbReference type="InterPro" id="IPR022033">
    <property type="entry name" value="Rav1p_C"/>
</dbReference>
<accession>A0AAW0GMV7</accession>
<dbReference type="InterPro" id="IPR011041">
    <property type="entry name" value="Quinoprot_gluc/sorb_DH_b-prop"/>
</dbReference>
<dbReference type="SUPFAM" id="SSF50952">
    <property type="entry name" value="Soluble quinoprotein glucose dehydrogenase"/>
    <property type="match status" value="1"/>
</dbReference>
<dbReference type="InterPro" id="IPR052208">
    <property type="entry name" value="DmX-like/RAVE_component"/>
</dbReference>
<dbReference type="InterPro" id="IPR015943">
    <property type="entry name" value="WD40/YVTN_repeat-like_dom_sf"/>
</dbReference>
<organism evidence="2 3">
    <name type="scientific">Cerrena zonata</name>
    <dbReference type="NCBI Taxonomy" id="2478898"/>
    <lineage>
        <taxon>Eukaryota</taxon>
        <taxon>Fungi</taxon>
        <taxon>Dikarya</taxon>
        <taxon>Basidiomycota</taxon>
        <taxon>Agaricomycotina</taxon>
        <taxon>Agaricomycetes</taxon>
        <taxon>Polyporales</taxon>
        <taxon>Cerrenaceae</taxon>
        <taxon>Cerrena</taxon>
    </lineage>
</organism>
<dbReference type="Pfam" id="PF12234">
    <property type="entry name" value="Rav1p_C"/>
    <property type="match status" value="1"/>
</dbReference>
<dbReference type="GO" id="GO:0007035">
    <property type="term" value="P:vacuolar acidification"/>
    <property type="evidence" value="ECO:0007669"/>
    <property type="project" value="TreeGrafter"/>
</dbReference>
<dbReference type="Proteomes" id="UP001385951">
    <property type="component" value="Unassembled WGS sequence"/>
</dbReference>
<dbReference type="PANTHER" id="PTHR13950:SF9">
    <property type="entry name" value="RABCONNECTIN-3A"/>
    <property type="match status" value="1"/>
</dbReference>
<dbReference type="InterPro" id="IPR036322">
    <property type="entry name" value="WD40_repeat_dom_sf"/>
</dbReference>
<evidence type="ECO:0000259" key="1">
    <source>
        <dbReference type="Pfam" id="PF12234"/>
    </source>
</evidence>
<comment type="caution">
    <text evidence="2">The sequence shown here is derived from an EMBL/GenBank/DDBJ whole genome shotgun (WGS) entry which is preliminary data.</text>
</comment>
<gene>
    <name evidence="2" type="ORF">QCA50_001964</name>
</gene>
<protein>
    <recommendedName>
        <fullName evidence="1">RAVE complex protein Rav1 C-terminal domain-containing protein</fullName>
    </recommendedName>
</protein>